<name>A0AAU9N8L6_9ASTR</name>
<dbReference type="PANTHER" id="PTHR45786:SF66">
    <property type="entry name" value="HOOK MOTIF PROTEIN, PUTATIVE-RELATED"/>
    <property type="match status" value="1"/>
</dbReference>
<organism evidence="1 2">
    <name type="scientific">Lactuca virosa</name>
    <dbReference type="NCBI Taxonomy" id="75947"/>
    <lineage>
        <taxon>Eukaryota</taxon>
        <taxon>Viridiplantae</taxon>
        <taxon>Streptophyta</taxon>
        <taxon>Embryophyta</taxon>
        <taxon>Tracheophyta</taxon>
        <taxon>Spermatophyta</taxon>
        <taxon>Magnoliopsida</taxon>
        <taxon>eudicotyledons</taxon>
        <taxon>Gunneridae</taxon>
        <taxon>Pentapetalae</taxon>
        <taxon>asterids</taxon>
        <taxon>campanulids</taxon>
        <taxon>Asterales</taxon>
        <taxon>Asteraceae</taxon>
        <taxon>Cichorioideae</taxon>
        <taxon>Cichorieae</taxon>
        <taxon>Lactucinae</taxon>
        <taxon>Lactuca</taxon>
    </lineage>
</organism>
<dbReference type="AlphaFoldDB" id="A0AAU9N8L6"/>
<evidence type="ECO:0000313" key="1">
    <source>
        <dbReference type="EMBL" id="CAH1435801.1"/>
    </source>
</evidence>
<gene>
    <name evidence="1" type="ORF">LVIROSA_LOCUS22210</name>
</gene>
<evidence type="ECO:0000313" key="2">
    <source>
        <dbReference type="Proteomes" id="UP001157418"/>
    </source>
</evidence>
<proteinExistence type="predicted"/>
<protein>
    <recommendedName>
        <fullName evidence="3">Helitron helicase-like domain-containing protein</fullName>
    </recommendedName>
</protein>
<accession>A0AAU9N8L6</accession>
<keyword evidence="2" id="KW-1185">Reference proteome</keyword>
<dbReference type="PANTHER" id="PTHR45786">
    <property type="entry name" value="DNA BINDING PROTEIN-LIKE"/>
    <property type="match status" value="1"/>
</dbReference>
<comment type="caution">
    <text evidence="1">The sequence shown here is derived from an EMBL/GenBank/DDBJ whole genome shotgun (WGS) entry which is preliminary data.</text>
</comment>
<sequence length="431" mass="49264">MTSRNASTITVSSSSIKLNPGCHKLKRKLENLSPIPFIDLTTDVENMHEVITENQIIGISKEYLDHGDQIVVCQTCHAKLWKNEFIRGKERGNTDYSLCCGYGNVQLPYLKNAPPTYERMFRGTDSKSKKFMKNIRRYSSMFSFTSMGGKIDSSINRGNAPYIFRLGGQNYHSIGSLLPPDGSQPKFSQLYIYDTDNENSNRQRCFGGEKHQSTLIDNDIIEDLKLIRDRDGRTYNLPTASEVAALIIGDISDSVENRDIVVETKSGFLQRIGEFHPSYLPLQYPLLFPYGDDGYSVDILHRGFFYNVFILYINNGPDRATVGIVRSNNECDTNDAVDEINEYYDCRYLSACEASWRIFKYDVHYRYPSVVRLPFHLPGQQQIIYGEDDDIDDVLDKPSVASSMFTTWMECNAFNADARKLTYVEFPTKFV</sequence>
<dbReference type="Proteomes" id="UP001157418">
    <property type="component" value="Unassembled WGS sequence"/>
</dbReference>
<dbReference type="EMBL" id="CAKMRJ010004445">
    <property type="protein sequence ID" value="CAH1435801.1"/>
    <property type="molecule type" value="Genomic_DNA"/>
</dbReference>
<reference evidence="1 2" key="1">
    <citation type="submission" date="2022-01" db="EMBL/GenBank/DDBJ databases">
        <authorList>
            <person name="Xiong W."/>
            <person name="Schranz E."/>
        </authorList>
    </citation>
    <scope>NUCLEOTIDE SEQUENCE [LARGE SCALE GENOMIC DNA]</scope>
</reference>
<evidence type="ECO:0008006" key="3">
    <source>
        <dbReference type="Google" id="ProtNLM"/>
    </source>
</evidence>